<name>A0A9D3XLL4_9SAUR</name>
<sequence length="122" mass="13722">MAGEQIQLRLIFNKGQRLLPCIKGSRTIQAVGNGGREQGVSRVNSGRARALLFVGSCCLYPEREGNEFDVIAVYILRRGGTRVLLFYENTGHVTRKGEPRRRQLPCRLGYAILSVKELRESM</sequence>
<evidence type="ECO:0000313" key="2">
    <source>
        <dbReference type="Proteomes" id="UP000827986"/>
    </source>
</evidence>
<comment type="caution">
    <text evidence="1">The sequence shown here is derived from an EMBL/GenBank/DDBJ whole genome shotgun (WGS) entry which is preliminary data.</text>
</comment>
<keyword evidence="2" id="KW-1185">Reference proteome</keyword>
<protein>
    <submittedName>
        <fullName evidence="1">Uncharacterized protein</fullName>
    </submittedName>
</protein>
<dbReference type="AlphaFoldDB" id="A0A9D3XLL4"/>
<organism evidence="1 2">
    <name type="scientific">Mauremys mutica</name>
    <name type="common">yellowpond turtle</name>
    <dbReference type="NCBI Taxonomy" id="74926"/>
    <lineage>
        <taxon>Eukaryota</taxon>
        <taxon>Metazoa</taxon>
        <taxon>Chordata</taxon>
        <taxon>Craniata</taxon>
        <taxon>Vertebrata</taxon>
        <taxon>Euteleostomi</taxon>
        <taxon>Archelosauria</taxon>
        <taxon>Testudinata</taxon>
        <taxon>Testudines</taxon>
        <taxon>Cryptodira</taxon>
        <taxon>Durocryptodira</taxon>
        <taxon>Testudinoidea</taxon>
        <taxon>Geoemydidae</taxon>
        <taxon>Geoemydinae</taxon>
        <taxon>Mauremys</taxon>
    </lineage>
</organism>
<dbReference type="Proteomes" id="UP000827986">
    <property type="component" value="Unassembled WGS sequence"/>
</dbReference>
<reference evidence="1" key="1">
    <citation type="submission" date="2021-09" db="EMBL/GenBank/DDBJ databases">
        <title>The genome of Mauremys mutica provides insights into the evolution of semi-aquatic lifestyle.</title>
        <authorList>
            <person name="Gong S."/>
            <person name="Gao Y."/>
        </authorList>
    </citation>
    <scope>NUCLEOTIDE SEQUENCE</scope>
    <source>
        <strain evidence="1">MM-2020</strain>
        <tissue evidence="1">Muscle</tissue>
    </source>
</reference>
<gene>
    <name evidence="1" type="ORF">KIL84_009646</name>
</gene>
<evidence type="ECO:0000313" key="1">
    <source>
        <dbReference type="EMBL" id="KAH1181892.1"/>
    </source>
</evidence>
<dbReference type="EMBL" id="JAHDVG010000467">
    <property type="protein sequence ID" value="KAH1181892.1"/>
    <property type="molecule type" value="Genomic_DNA"/>
</dbReference>
<accession>A0A9D3XLL4</accession>
<proteinExistence type="predicted"/>